<dbReference type="Proteomes" id="UP000319769">
    <property type="component" value="Unassembled WGS sequence"/>
</dbReference>
<proteinExistence type="predicted"/>
<reference evidence="1" key="1">
    <citation type="submission" date="2019-09" db="EMBL/GenBank/DDBJ databases">
        <authorList>
            <person name="Teo W.F.A."/>
            <person name="Duangmal K."/>
        </authorList>
    </citation>
    <scope>NUCLEOTIDE SEQUENCE [LARGE SCALE GENOMIC DNA]</scope>
    <source>
        <strain evidence="1">K81G1</strain>
    </source>
</reference>
<protein>
    <submittedName>
        <fullName evidence="1">DUF2064 domain-containing protein</fullName>
    </submittedName>
</protein>
<dbReference type="PANTHER" id="PTHR36529:SF1">
    <property type="entry name" value="GLYCOSYLTRANSFERASE"/>
    <property type="match status" value="1"/>
</dbReference>
<dbReference type="Gene3D" id="3.90.550.10">
    <property type="entry name" value="Spore Coat Polysaccharide Biosynthesis Protein SpsA, Chain A"/>
    <property type="match status" value="1"/>
</dbReference>
<dbReference type="OrthoDB" id="9798250at2"/>
<gene>
    <name evidence="1" type="ORF">FPZ12_031585</name>
</gene>
<sequence>MNDFCLLVIAKAPIPGFAKTRLCPPATPEQAAEIAAAALLDTLDAVAATPGALPVVAATGDFTAAARQGELAHALWATDVIPQRGEGFGERLANAHADVCHLGLPVLQIGMDTPHVTAELLADAAARLQDEEAVLGLAEDGGWWALGLRDPRDAKVLADVPMSTAETGAHTLAALGLSSAALPTLSDVDTMADARLVASSAGGRFAEAVAAVGS</sequence>
<dbReference type="AlphaFoldDB" id="A0A5N0UVF2"/>
<dbReference type="RefSeq" id="WP_144758135.1">
    <property type="nucleotide sequence ID" value="NZ_VMNW02000064.1"/>
</dbReference>
<comment type="caution">
    <text evidence="1">The sequence shown here is derived from an EMBL/GenBank/DDBJ whole genome shotgun (WGS) entry which is preliminary data.</text>
</comment>
<dbReference type="EMBL" id="VMNW02000064">
    <property type="protein sequence ID" value="KAA9154571.1"/>
    <property type="molecule type" value="Genomic_DNA"/>
</dbReference>
<organism evidence="1 2">
    <name type="scientific">Amycolatopsis acidicola</name>
    <dbReference type="NCBI Taxonomy" id="2596893"/>
    <lineage>
        <taxon>Bacteria</taxon>
        <taxon>Bacillati</taxon>
        <taxon>Actinomycetota</taxon>
        <taxon>Actinomycetes</taxon>
        <taxon>Pseudonocardiales</taxon>
        <taxon>Pseudonocardiaceae</taxon>
        <taxon>Amycolatopsis</taxon>
    </lineage>
</organism>
<dbReference type="Pfam" id="PF09837">
    <property type="entry name" value="DUF2064"/>
    <property type="match status" value="1"/>
</dbReference>
<dbReference type="SUPFAM" id="SSF53448">
    <property type="entry name" value="Nucleotide-diphospho-sugar transferases"/>
    <property type="match status" value="1"/>
</dbReference>
<dbReference type="PANTHER" id="PTHR36529">
    <property type="entry name" value="SLL1095 PROTEIN"/>
    <property type="match status" value="1"/>
</dbReference>
<evidence type="ECO:0000313" key="2">
    <source>
        <dbReference type="Proteomes" id="UP000319769"/>
    </source>
</evidence>
<dbReference type="InterPro" id="IPR018641">
    <property type="entry name" value="Trfase_1_rSAM/seldom-assoc"/>
</dbReference>
<evidence type="ECO:0000313" key="1">
    <source>
        <dbReference type="EMBL" id="KAA9154571.1"/>
    </source>
</evidence>
<dbReference type="InterPro" id="IPR029044">
    <property type="entry name" value="Nucleotide-diphossugar_trans"/>
</dbReference>
<accession>A0A5N0UVF2</accession>
<keyword evidence="2" id="KW-1185">Reference proteome</keyword>
<name>A0A5N0UVF2_9PSEU</name>